<dbReference type="EMBL" id="WIXE01013517">
    <property type="protein sequence ID" value="KAK5975046.1"/>
    <property type="molecule type" value="Genomic_DNA"/>
</dbReference>
<name>A0AAN8IIR0_TRICO</name>
<keyword evidence="2" id="KW-0812">Transmembrane</keyword>
<proteinExistence type="predicted"/>
<protein>
    <submittedName>
        <fullName evidence="3">Uncharacterized protein</fullName>
    </submittedName>
</protein>
<keyword evidence="4" id="KW-1185">Reference proteome</keyword>
<gene>
    <name evidence="3" type="ORF">GCK32_006151</name>
</gene>
<feature type="compositionally biased region" description="Pro residues" evidence="1">
    <location>
        <begin position="181"/>
        <end position="191"/>
    </location>
</feature>
<feature type="region of interest" description="Disordered" evidence="1">
    <location>
        <begin position="279"/>
        <end position="298"/>
    </location>
</feature>
<feature type="transmembrane region" description="Helical" evidence="2">
    <location>
        <begin position="82"/>
        <end position="107"/>
    </location>
</feature>
<feature type="region of interest" description="Disordered" evidence="1">
    <location>
        <begin position="168"/>
        <end position="238"/>
    </location>
</feature>
<organism evidence="3 4">
    <name type="scientific">Trichostrongylus colubriformis</name>
    <name type="common">Black scour worm</name>
    <dbReference type="NCBI Taxonomy" id="6319"/>
    <lineage>
        <taxon>Eukaryota</taxon>
        <taxon>Metazoa</taxon>
        <taxon>Ecdysozoa</taxon>
        <taxon>Nematoda</taxon>
        <taxon>Chromadorea</taxon>
        <taxon>Rhabditida</taxon>
        <taxon>Rhabditina</taxon>
        <taxon>Rhabditomorpha</taxon>
        <taxon>Strongyloidea</taxon>
        <taxon>Trichostrongylidae</taxon>
        <taxon>Trichostrongylus</taxon>
    </lineage>
</organism>
<reference evidence="3 4" key="1">
    <citation type="submission" date="2019-10" db="EMBL/GenBank/DDBJ databases">
        <title>Assembly and Annotation for the nematode Trichostrongylus colubriformis.</title>
        <authorList>
            <person name="Martin J."/>
        </authorList>
    </citation>
    <scope>NUCLEOTIDE SEQUENCE [LARGE SCALE GENOMIC DNA]</scope>
    <source>
        <strain evidence="3">G859</strain>
        <tissue evidence="3">Whole worm</tissue>
    </source>
</reference>
<accession>A0AAN8IIR0</accession>
<dbReference type="AlphaFoldDB" id="A0AAN8IIR0"/>
<feature type="compositionally biased region" description="Basic residues" evidence="1">
    <location>
        <begin position="214"/>
        <end position="230"/>
    </location>
</feature>
<dbReference type="Proteomes" id="UP001331761">
    <property type="component" value="Unassembled WGS sequence"/>
</dbReference>
<sequence length="298" mass="34287">MAKPTCQQTLGNIEETYNKLKGECKEIWIDLEDREQMQFPWPVNTPLEVRELVGPERFDAASPKYQMPFFWTNIGVPATPSWAMVVCLIECAFGLFCYTLNVLHFLINLFNCDDSRLPWFVFFVTMVQYSTFYSFKRRSEMEKESIREKQEKAFRRLQQKHNVTTIVIDSGPQIPDRQPVVPTPSVPPPEAPTCNGSLQSGSSRETAATQALLGKRKPPPSLKRPAKRRKPLNDDNAEELPLIPKRLLKKQKKPPVKVLLEVDRETVRVLLKNKLRHGQLPENPRNQLLNIEDDEGSC</sequence>
<evidence type="ECO:0000313" key="3">
    <source>
        <dbReference type="EMBL" id="KAK5975046.1"/>
    </source>
</evidence>
<keyword evidence="2" id="KW-1133">Transmembrane helix</keyword>
<evidence type="ECO:0000256" key="2">
    <source>
        <dbReference type="SAM" id="Phobius"/>
    </source>
</evidence>
<comment type="caution">
    <text evidence="3">The sequence shown here is derived from an EMBL/GenBank/DDBJ whole genome shotgun (WGS) entry which is preliminary data.</text>
</comment>
<feature type="compositionally biased region" description="Polar residues" evidence="1">
    <location>
        <begin position="194"/>
        <end position="209"/>
    </location>
</feature>
<evidence type="ECO:0000313" key="4">
    <source>
        <dbReference type="Proteomes" id="UP001331761"/>
    </source>
</evidence>
<feature type="transmembrane region" description="Helical" evidence="2">
    <location>
        <begin position="119"/>
        <end position="135"/>
    </location>
</feature>
<keyword evidence="2" id="KW-0472">Membrane</keyword>
<evidence type="ECO:0000256" key="1">
    <source>
        <dbReference type="SAM" id="MobiDB-lite"/>
    </source>
</evidence>